<dbReference type="Proteomes" id="UP000326838">
    <property type="component" value="Unassembled WGS sequence"/>
</dbReference>
<feature type="transmembrane region" description="Helical" evidence="2">
    <location>
        <begin position="173"/>
        <end position="193"/>
    </location>
</feature>
<organism evidence="4 5">
    <name type="scientific">Microbacterium caowuchunii</name>
    <dbReference type="NCBI Taxonomy" id="2614638"/>
    <lineage>
        <taxon>Bacteria</taxon>
        <taxon>Bacillati</taxon>
        <taxon>Actinomycetota</taxon>
        <taxon>Actinomycetes</taxon>
        <taxon>Micrococcales</taxon>
        <taxon>Microbacteriaceae</taxon>
        <taxon>Microbacterium</taxon>
    </lineage>
</organism>
<feature type="transmembrane region" description="Helical" evidence="2">
    <location>
        <begin position="89"/>
        <end position="114"/>
    </location>
</feature>
<dbReference type="RefSeq" id="WP_150895658.1">
    <property type="nucleotide sequence ID" value="NZ_VYUY01000022.1"/>
</dbReference>
<feature type="region of interest" description="Disordered" evidence="1">
    <location>
        <begin position="349"/>
        <end position="403"/>
    </location>
</feature>
<feature type="transmembrane region" description="Helical" evidence="2">
    <location>
        <begin position="143"/>
        <end position="166"/>
    </location>
</feature>
<dbReference type="InterPro" id="IPR057169">
    <property type="entry name" value="DUF7847"/>
</dbReference>
<feature type="transmembrane region" description="Helical" evidence="2">
    <location>
        <begin position="283"/>
        <end position="308"/>
    </location>
</feature>
<feature type="transmembrane region" description="Helical" evidence="2">
    <location>
        <begin position="199"/>
        <end position="220"/>
    </location>
</feature>
<protein>
    <recommendedName>
        <fullName evidence="3">DUF7847 domain-containing protein</fullName>
    </recommendedName>
</protein>
<evidence type="ECO:0000313" key="5">
    <source>
        <dbReference type="Proteomes" id="UP000326838"/>
    </source>
</evidence>
<feature type="transmembrane region" description="Helical" evidence="2">
    <location>
        <begin position="40"/>
        <end position="68"/>
    </location>
</feature>
<sequence>MTAYPSWTPAPRPGIVPLHPLSYGTILGRSFTALRHNPRVLLGFALGAQMIAYIVLTVVVGGTALASFSRLDTVPEGSADYDAVLAGSIALTIVAGVVLGIASTALTVVVQGIVVADVAHGVVSERLTVGALWRRVRPAFWRLLGYTFLAVAAVTVVLGGLVAAVIALSSVALAAGIVLAVLLVLAAIPLTVWLTTKLFLVPAVLVLEGAGVFAGIARSWRLTRNRFWKTFGVWFVIQLSFSVLAQIISVPFSLIAGILPAVIAPTGAEEPGVIIGVLVTSGITQIVTLLIQSVALVVVASASTLAYIDARMRTEGLDHDLQSYVDQRQAGAGTADPYRWHVGREIAASWPSPSGAPGPGSPSGAPDPLAPPQTWAAPGGNAPGSETQPRATDWTAPGGDAAR</sequence>
<proteinExistence type="predicted"/>
<keyword evidence="2" id="KW-1133">Transmembrane helix</keyword>
<keyword evidence="2" id="KW-0812">Transmembrane</keyword>
<evidence type="ECO:0000256" key="2">
    <source>
        <dbReference type="SAM" id="Phobius"/>
    </source>
</evidence>
<keyword evidence="5" id="KW-1185">Reference proteome</keyword>
<dbReference type="EMBL" id="VYUY01000022">
    <property type="protein sequence ID" value="KAA9130111.1"/>
    <property type="molecule type" value="Genomic_DNA"/>
</dbReference>
<evidence type="ECO:0000313" key="4">
    <source>
        <dbReference type="EMBL" id="KAA9130111.1"/>
    </source>
</evidence>
<dbReference type="Pfam" id="PF25231">
    <property type="entry name" value="DUF7847"/>
    <property type="match status" value="1"/>
</dbReference>
<reference evidence="5" key="1">
    <citation type="submission" date="2019-09" db="EMBL/GenBank/DDBJ databases">
        <title>Mumia zhuanghuii sp. nov. isolated from the intestinal contents of plateau pika (Ochotona curzoniae) in the Qinghai-Tibet plateau of China.</title>
        <authorList>
            <person name="Tian Z."/>
        </authorList>
    </citation>
    <scope>NUCLEOTIDE SEQUENCE [LARGE SCALE GENOMIC DNA]</scope>
    <source>
        <strain evidence="5">L-033</strain>
    </source>
</reference>
<dbReference type="AlphaFoldDB" id="A0A5N0T5L2"/>
<feature type="domain" description="DUF7847" evidence="3">
    <location>
        <begin position="25"/>
        <end position="293"/>
    </location>
</feature>
<comment type="caution">
    <text evidence="4">The sequence shown here is derived from an EMBL/GenBank/DDBJ whole genome shotgun (WGS) entry which is preliminary data.</text>
</comment>
<evidence type="ECO:0000256" key="1">
    <source>
        <dbReference type="SAM" id="MobiDB-lite"/>
    </source>
</evidence>
<accession>A0A5N0T5L2</accession>
<keyword evidence="2" id="KW-0472">Membrane</keyword>
<evidence type="ECO:0000259" key="3">
    <source>
        <dbReference type="Pfam" id="PF25231"/>
    </source>
</evidence>
<feature type="transmembrane region" description="Helical" evidence="2">
    <location>
        <begin position="232"/>
        <end position="263"/>
    </location>
</feature>
<name>A0A5N0T5L2_9MICO</name>
<gene>
    <name evidence="4" type="ORF">F6B40_15650</name>
</gene>